<name>A0A0L0T7W2_ALLM3</name>
<dbReference type="Proteomes" id="UP000054350">
    <property type="component" value="Unassembled WGS sequence"/>
</dbReference>
<reference evidence="4 5" key="1">
    <citation type="submission" date="2009-11" db="EMBL/GenBank/DDBJ databases">
        <title>Annotation of Allomyces macrogynus ATCC 38327.</title>
        <authorList>
            <consortium name="The Broad Institute Genome Sequencing Platform"/>
            <person name="Russ C."/>
            <person name="Cuomo C."/>
            <person name="Burger G."/>
            <person name="Gray M.W."/>
            <person name="Holland P.W.H."/>
            <person name="King N."/>
            <person name="Lang F.B.F."/>
            <person name="Roger A.J."/>
            <person name="Ruiz-Trillo I."/>
            <person name="Young S.K."/>
            <person name="Zeng Q."/>
            <person name="Gargeya S."/>
            <person name="Fitzgerald M."/>
            <person name="Haas B."/>
            <person name="Abouelleil A."/>
            <person name="Alvarado L."/>
            <person name="Arachchi H.M."/>
            <person name="Berlin A."/>
            <person name="Chapman S.B."/>
            <person name="Gearin G."/>
            <person name="Goldberg J."/>
            <person name="Griggs A."/>
            <person name="Gujja S."/>
            <person name="Hansen M."/>
            <person name="Heiman D."/>
            <person name="Howarth C."/>
            <person name="Larimer J."/>
            <person name="Lui A."/>
            <person name="MacDonald P.J.P."/>
            <person name="McCowen C."/>
            <person name="Montmayeur A."/>
            <person name="Murphy C."/>
            <person name="Neiman D."/>
            <person name="Pearson M."/>
            <person name="Priest M."/>
            <person name="Roberts A."/>
            <person name="Saif S."/>
            <person name="Shea T."/>
            <person name="Sisk P."/>
            <person name="Stolte C."/>
            <person name="Sykes S."/>
            <person name="Wortman J."/>
            <person name="Nusbaum C."/>
            <person name="Birren B."/>
        </authorList>
    </citation>
    <scope>NUCLEOTIDE SEQUENCE [LARGE SCALE GENOMIC DNA]</scope>
    <source>
        <strain evidence="4 5">ATCC 38327</strain>
    </source>
</reference>
<feature type="region of interest" description="Disordered" evidence="1">
    <location>
        <begin position="548"/>
        <end position="621"/>
    </location>
</feature>
<feature type="compositionally biased region" description="Low complexity" evidence="1">
    <location>
        <begin position="273"/>
        <end position="292"/>
    </location>
</feature>
<accession>A0A0L0T7W2</accession>
<evidence type="ECO:0000259" key="3">
    <source>
        <dbReference type="PROSITE" id="PS51294"/>
    </source>
</evidence>
<feature type="region of interest" description="Disordered" evidence="1">
    <location>
        <begin position="1"/>
        <end position="49"/>
    </location>
</feature>
<dbReference type="PROSITE" id="PS50090">
    <property type="entry name" value="MYB_LIKE"/>
    <property type="match status" value="1"/>
</dbReference>
<dbReference type="InterPro" id="IPR009057">
    <property type="entry name" value="Homeodomain-like_sf"/>
</dbReference>
<evidence type="ECO:0000313" key="5">
    <source>
        <dbReference type="Proteomes" id="UP000054350"/>
    </source>
</evidence>
<feature type="compositionally biased region" description="Basic and acidic residues" evidence="1">
    <location>
        <begin position="1"/>
        <end position="10"/>
    </location>
</feature>
<sequence length="766" mass="81951">MAPKRGRDDDAPAAIASATLATSNGAPTTPAAAETKARPKKPARTRKRWLPEEEEALYAGVQKHGVGAWAIILATNPDAFDAQRTPIDLKDKWRVLTTRRNAAAPPPPIDLAHLPRATVTRLRQAGITKRPRDPSPDRSVRTELIAVAPPTDLPARARATVETASTTEAGVTMDVSGDAGVPDTPLAPLVEPLRPAVPAIAFPAPSTTPFPAPPVASFSTMPANPFAAFTASTGFGATPGFLPFDDLVTANLLDSLLQASTAPSLPTPPGPIAVPLSTGSSPSSASSSAPSLVPAPTPPMLPWAVPSLASLGLLEELPLPPPPRRAVAALPPPPSVYQFGLAPLVPPTAASSDPTWVPGLTPPASASSSLSPPSSSRSRATPGPVTIVHGCIPIVVPSPPIATEADGDHHHDMLAGLIAAASPTLRNDPVFMDDGDASAFMDEFGDDGPISRNDPNFYDYDAEEDDAAASDHDSAALHSDDGGSTEESDWPDLAALPSLFPDDEAHERHMTEQRVREAIESGKIISKKQVAKMYVKLQKMHGVPKSEVVGLPPYKRHGRGWSRSRSRSQSGSRPRHARGGDAHMAEREDRCHHQHERGEPDRAAEADAPAHHDHDSGKPRGHAQCFHHDCYGRYAGDAHGHDRCRRYDCHHHEVDDDAHPHPHSHGDDGDHARRRQWYHHNHHPHDHDPPVQSDFFNTRHHPAPALAVPSEPVLLRIFERRHADIIAKLKKKKEEQARCHRAAAEAEVVAAAVVASPESAPGPRRI</sequence>
<gene>
    <name evidence="4" type="ORF">AMAG_14926</name>
</gene>
<dbReference type="EMBL" id="GG745368">
    <property type="protein sequence ID" value="KNE70810.1"/>
    <property type="molecule type" value="Genomic_DNA"/>
</dbReference>
<dbReference type="InterPro" id="IPR017930">
    <property type="entry name" value="Myb_dom"/>
</dbReference>
<feature type="compositionally biased region" description="Basic and acidic residues" evidence="1">
    <location>
        <begin position="469"/>
        <end position="481"/>
    </location>
</feature>
<feature type="compositionally biased region" description="Basic residues" evidence="1">
    <location>
        <begin position="38"/>
        <end position="48"/>
    </location>
</feature>
<dbReference type="PANTHER" id="PTHR46993">
    <property type="entry name" value="MYB TRANSCRIPTION FACTOR"/>
    <property type="match status" value="1"/>
</dbReference>
<protein>
    <submittedName>
        <fullName evidence="4">Uncharacterized protein</fullName>
    </submittedName>
</protein>
<feature type="domain" description="HTH myb-type" evidence="3">
    <location>
        <begin position="41"/>
        <end position="101"/>
    </location>
</feature>
<organism evidence="4 5">
    <name type="scientific">Allomyces macrogynus (strain ATCC 38327)</name>
    <name type="common">Allomyces javanicus var. macrogynus</name>
    <dbReference type="NCBI Taxonomy" id="578462"/>
    <lineage>
        <taxon>Eukaryota</taxon>
        <taxon>Fungi</taxon>
        <taxon>Fungi incertae sedis</taxon>
        <taxon>Blastocladiomycota</taxon>
        <taxon>Blastocladiomycetes</taxon>
        <taxon>Blastocladiales</taxon>
        <taxon>Blastocladiaceae</taxon>
        <taxon>Allomyces</taxon>
    </lineage>
</organism>
<dbReference type="SUPFAM" id="SSF46689">
    <property type="entry name" value="Homeodomain-like"/>
    <property type="match status" value="1"/>
</dbReference>
<evidence type="ECO:0000256" key="1">
    <source>
        <dbReference type="SAM" id="MobiDB-lite"/>
    </source>
</evidence>
<feature type="compositionally biased region" description="Low complexity" evidence="1">
    <location>
        <begin position="12"/>
        <end position="34"/>
    </location>
</feature>
<feature type="region of interest" description="Disordered" evidence="1">
    <location>
        <begin position="263"/>
        <end position="293"/>
    </location>
</feature>
<feature type="compositionally biased region" description="Basic residues" evidence="1">
    <location>
        <begin position="554"/>
        <end position="566"/>
    </location>
</feature>
<dbReference type="PROSITE" id="PS51294">
    <property type="entry name" value="HTH_MYB"/>
    <property type="match status" value="1"/>
</dbReference>
<feature type="domain" description="Myb-like" evidence="2">
    <location>
        <begin position="41"/>
        <end position="97"/>
    </location>
</feature>
<dbReference type="InterPro" id="IPR001005">
    <property type="entry name" value="SANT/Myb"/>
</dbReference>
<evidence type="ECO:0000313" key="4">
    <source>
        <dbReference type="EMBL" id="KNE70810.1"/>
    </source>
</evidence>
<dbReference type="OrthoDB" id="608866at2759"/>
<reference evidence="5" key="2">
    <citation type="submission" date="2009-11" db="EMBL/GenBank/DDBJ databases">
        <title>The Genome Sequence of Allomyces macrogynus strain ATCC 38327.</title>
        <authorList>
            <consortium name="The Broad Institute Genome Sequencing Platform"/>
            <person name="Russ C."/>
            <person name="Cuomo C."/>
            <person name="Shea T."/>
            <person name="Young S.K."/>
            <person name="Zeng Q."/>
            <person name="Koehrsen M."/>
            <person name="Haas B."/>
            <person name="Borodovsky M."/>
            <person name="Guigo R."/>
            <person name="Alvarado L."/>
            <person name="Berlin A."/>
            <person name="Borenstein D."/>
            <person name="Chen Z."/>
            <person name="Engels R."/>
            <person name="Freedman E."/>
            <person name="Gellesch M."/>
            <person name="Goldberg J."/>
            <person name="Griggs A."/>
            <person name="Gujja S."/>
            <person name="Heiman D."/>
            <person name="Hepburn T."/>
            <person name="Howarth C."/>
            <person name="Jen D."/>
            <person name="Larson L."/>
            <person name="Lewis B."/>
            <person name="Mehta T."/>
            <person name="Park D."/>
            <person name="Pearson M."/>
            <person name="Roberts A."/>
            <person name="Saif S."/>
            <person name="Shenoy N."/>
            <person name="Sisk P."/>
            <person name="Stolte C."/>
            <person name="Sykes S."/>
            <person name="Walk T."/>
            <person name="White J."/>
            <person name="Yandava C."/>
            <person name="Burger G."/>
            <person name="Gray M.W."/>
            <person name="Holland P.W.H."/>
            <person name="King N."/>
            <person name="Lang F.B.F."/>
            <person name="Roger A.J."/>
            <person name="Ruiz-Trillo I."/>
            <person name="Lander E."/>
            <person name="Nusbaum C."/>
        </authorList>
    </citation>
    <scope>NUCLEOTIDE SEQUENCE [LARGE SCALE GENOMIC DNA]</scope>
    <source>
        <strain evidence="5">ATCC 38327</strain>
    </source>
</reference>
<feature type="compositionally biased region" description="Basic and acidic residues" evidence="1">
    <location>
        <begin position="578"/>
        <end position="618"/>
    </location>
</feature>
<dbReference type="Pfam" id="PF00249">
    <property type="entry name" value="Myb_DNA-binding"/>
    <property type="match status" value="1"/>
</dbReference>
<dbReference type="AlphaFoldDB" id="A0A0L0T7W2"/>
<proteinExistence type="predicted"/>
<dbReference type="PANTHER" id="PTHR46993:SF4">
    <property type="entry name" value="MYB-LIKE HTH TRANSCRIPTIONAL REGULATOR FAMILY PROTEIN"/>
    <property type="match status" value="1"/>
</dbReference>
<evidence type="ECO:0000259" key="2">
    <source>
        <dbReference type="PROSITE" id="PS50090"/>
    </source>
</evidence>
<dbReference type="VEuPathDB" id="FungiDB:AMAG_14926"/>
<dbReference type="Gene3D" id="1.10.246.220">
    <property type="match status" value="1"/>
</dbReference>
<dbReference type="SMART" id="SM00717">
    <property type="entry name" value="SANT"/>
    <property type="match status" value="1"/>
</dbReference>
<feature type="region of interest" description="Disordered" evidence="1">
    <location>
        <begin position="465"/>
        <end position="493"/>
    </location>
</feature>
<dbReference type="CDD" id="cd11660">
    <property type="entry name" value="SANT_TRF"/>
    <property type="match status" value="1"/>
</dbReference>
<feature type="region of interest" description="Disordered" evidence="1">
    <location>
        <begin position="350"/>
        <end position="383"/>
    </location>
</feature>
<keyword evidence="5" id="KW-1185">Reference proteome</keyword>
<feature type="compositionally biased region" description="Low complexity" evidence="1">
    <location>
        <begin position="358"/>
        <end position="383"/>
    </location>
</feature>